<gene>
    <name evidence="2" type="ORF">K402DRAFT_195173</name>
</gene>
<dbReference type="AlphaFoldDB" id="A0A6G1GNQ2"/>
<sequence>MTMFSVYAIVVSRLKGTYDRNSKDKIWSRRILIGWPKGQSEMEKMLGLSRLKAKRRVAITCGASYDYSDTSSCISRLYMPMLIVLMLIGQLLRINLKRGKVSMWCNLPTYTDLEPRSRVFLRTSNDPLGTTADLSDQVVQNDFRACTVHRGIGLV</sequence>
<name>A0A6G1GNQ2_9PEZI</name>
<dbReference type="EMBL" id="ML977184">
    <property type="protein sequence ID" value="KAF1982440.1"/>
    <property type="molecule type" value="Genomic_DNA"/>
</dbReference>
<keyword evidence="1" id="KW-0812">Transmembrane</keyword>
<evidence type="ECO:0000313" key="3">
    <source>
        <dbReference type="Proteomes" id="UP000800041"/>
    </source>
</evidence>
<accession>A0A6G1GNQ2</accession>
<keyword evidence="1" id="KW-1133">Transmembrane helix</keyword>
<evidence type="ECO:0000256" key="1">
    <source>
        <dbReference type="SAM" id="Phobius"/>
    </source>
</evidence>
<reference evidence="2" key="1">
    <citation type="journal article" date="2020" name="Stud. Mycol.">
        <title>101 Dothideomycetes genomes: a test case for predicting lifestyles and emergence of pathogens.</title>
        <authorList>
            <person name="Haridas S."/>
            <person name="Albert R."/>
            <person name="Binder M."/>
            <person name="Bloem J."/>
            <person name="Labutti K."/>
            <person name="Salamov A."/>
            <person name="Andreopoulos B."/>
            <person name="Baker S."/>
            <person name="Barry K."/>
            <person name="Bills G."/>
            <person name="Bluhm B."/>
            <person name="Cannon C."/>
            <person name="Castanera R."/>
            <person name="Culley D."/>
            <person name="Daum C."/>
            <person name="Ezra D."/>
            <person name="Gonzalez J."/>
            <person name="Henrissat B."/>
            <person name="Kuo A."/>
            <person name="Liang C."/>
            <person name="Lipzen A."/>
            <person name="Lutzoni F."/>
            <person name="Magnuson J."/>
            <person name="Mondo S."/>
            <person name="Nolan M."/>
            <person name="Ohm R."/>
            <person name="Pangilinan J."/>
            <person name="Park H.-J."/>
            <person name="Ramirez L."/>
            <person name="Alfaro M."/>
            <person name="Sun H."/>
            <person name="Tritt A."/>
            <person name="Yoshinaga Y."/>
            <person name="Zwiers L.-H."/>
            <person name="Turgeon B."/>
            <person name="Goodwin S."/>
            <person name="Spatafora J."/>
            <person name="Crous P."/>
            <person name="Grigoriev I."/>
        </authorList>
    </citation>
    <scope>NUCLEOTIDE SEQUENCE</scope>
    <source>
        <strain evidence="2">CBS 113979</strain>
    </source>
</reference>
<dbReference type="Proteomes" id="UP000800041">
    <property type="component" value="Unassembled WGS sequence"/>
</dbReference>
<organism evidence="2 3">
    <name type="scientific">Aulographum hederae CBS 113979</name>
    <dbReference type="NCBI Taxonomy" id="1176131"/>
    <lineage>
        <taxon>Eukaryota</taxon>
        <taxon>Fungi</taxon>
        <taxon>Dikarya</taxon>
        <taxon>Ascomycota</taxon>
        <taxon>Pezizomycotina</taxon>
        <taxon>Dothideomycetes</taxon>
        <taxon>Pleosporomycetidae</taxon>
        <taxon>Aulographales</taxon>
        <taxon>Aulographaceae</taxon>
    </lineage>
</organism>
<keyword evidence="3" id="KW-1185">Reference proteome</keyword>
<keyword evidence="1" id="KW-0472">Membrane</keyword>
<evidence type="ECO:0000313" key="2">
    <source>
        <dbReference type="EMBL" id="KAF1982440.1"/>
    </source>
</evidence>
<proteinExistence type="predicted"/>
<protein>
    <submittedName>
        <fullName evidence="2">Uncharacterized protein</fullName>
    </submittedName>
</protein>
<feature type="transmembrane region" description="Helical" evidence="1">
    <location>
        <begin position="77"/>
        <end position="96"/>
    </location>
</feature>